<dbReference type="PRINTS" id="PR00126">
    <property type="entry name" value="ATPASEGAMMA"/>
</dbReference>
<evidence type="ECO:0000256" key="2">
    <source>
        <dbReference type="ARBA" id="ARBA00004170"/>
    </source>
</evidence>
<evidence type="ECO:0000313" key="10">
    <source>
        <dbReference type="EMBL" id="OQA52009.1"/>
    </source>
</evidence>
<dbReference type="PANTHER" id="PTHR11693">
    <property type="entry name" value="ATP SYNTHASE GAMMA CHAIN"/>
    <property type="match status" value="1"/>
</dbReference>
<dbReference type="CDD" id="cd12151">
    <property type="entry name" value="F1-ATPase_gamma"/>
    <property type="match status" value="1"/>
</dbReference>
<evidence type="ECO:0000256" key="1">
    <source>
        <dbReference type="ARBA" id="ARBA00003456"/>
    </source>
</evidence>
<evidence type="ECO:0000256" key="3">
    <source>
        <dbReference type="ARBA" id="ARBA00007681"/>
    </source>
</evidence>
<dbReference type="Pfam" id="PF00231">
    <property type="entry name" value="ATP-synt"/>
    <property type="match status" value="1"/>
</dbReference>
<dbReference type="PANTHER" id="PTHR11693:SF22">
    <property type="entry name" value="ATP SYNTHASE SUBUNIT GAMMA, MITOCHONDRIAL"/>
    <property type="match status" value="1"/>
</dbReference>
<dbReference type="Proteomes" id="UP000485367">
    <property type="component" value="Unassembled WGS sequence"/>
</dbReference>
<keyword evidence="6" id="KW-0406">Ion transport</keyword>
<comment type="function">
    <text evidence="1">Produces ATP from ADP in the presence of a proton gradient across the membrane. The gamma chain is believed to be important in regulating ATPase activity and the flow of protons through the CF(0) complex.</text>
</comment>
<reference evidence="10" key="1">
    <citation type="submission" date="2017-02" db="EMBL/GenBank/DDBJ databases">
        <title>Delving into the versatile metabolic prowess of the omnipresent phylum Bacteroidetes.</title>
        <authorList>
            <person name="Nobu M.K."/>
            <person name="Mei R."/>
            <person name="Narihiro T."/>
            <person name="Kuroda K."/>
            <person name="Liu W.-T."/>
        </authorList>
    </citation>
    <scope>NUCLEOTIDE SEQUENCE</scope>
    <source>
        <strain evidence="10">ADurb.Bin280</strain>
    </source>
</reference>
<gene>
    <name evidence="10" type="primary">atpG</name>
    <name evidence="10" type="ORF">BWY43_00696</name>
</gene>
<dbReference type="GO" id="GO:0046933">
    <property type="term" value="F:proton-transporting ATP synthase activity, rotational mechanism"/>
    <property type="evidence" value="ECO:0007669"/>
    <property type="project" value="InterPro"/>
</dbReference>
<keyword evidence="9" id="KW-0066">ATP synthesis</keyword>
<keyword evidence="7" id="KW-0472">Membrane</keyword>
<dbReference type="AlphaFoldDB" id="A0A1V5SBV2"/>
<keyword evidence="8" id="KW-0139">CF(1)</keyword>
<accession>A0A1V5SBV2</accession>
<organism evidence="10">
    <name type="scientific">candidate division WS2 bacterium ADurb.Bin280</name>
    <dbReference type="NCBI Taxonomy" id="1852829"/>
    <lineage>
        <taxon>Bacteria</taxon>
        <taxon>candidate division WS2</taxon>
    </lineage>
</organism>
<dbReference type="SUPFAM" id="SSF52943">
    <property type="entry name" value="ATP synthase (F1-ATPase), gamma subunit"/>
    <property type="match status" value="1"/>
</dbReference>
<protein>
    <submittedName>
        <fullName evidence="10">ATP synthase gamma chain, sodium ion specific</fullName>
    </submittedName>
</protein>
<dbReference type="NCBIfam" id="TIGR01146">
    <property type="entry name" value="ATPsyn_F1gamma"/>
    <property type="match status" value="1"/>
</dbReference>
<evidence type="ECO:0000256" key="8">
    <source>
        <dbReference type="ARBA" id="ARBA00023196"/>
    </source>
</evidence>
<dbReference type="EMBL" id="MWBO01000052">
    <property type="protein sequence ID" value="OQA52009.1"/>
    <property type="molecule type" value="Genomic_DNA"/>
</dbReference>
<proteinExistence type="inferred from homology"/>
<comment type="caution">
    <text evidence="10">The sequence shown here is derived from an EMBL/GenBank/DDBJ whole genome shotgun (WGS) entry which is preliminary data.</text>
</comment>
<dbReference type="InterPro" id="IPR035968">
    <property type="entry name" value="ATP_synth_F1_ATPase_gsu"/>
</dbReference>
<evidence type="ECO:0000256" key="6">
    <source>
        <dbReference type="ARBA" id="ARBA00023065"/>
    </source>
</evidence>
<dbReference type="Gene3D" id="1.10.287.80">
    <property type="entry name" value="ATP synthase, gamma subunit, helix hairpin domain"/>
    <property type="match status" value="1"/>
</dbReference>
<evidence type="ECO:0000256" key="5">
    <source>
        <dbReference type="ARBA" id="ARBA00022781"/>
    </source>
</evidence>
<dbReference type="GO" id="GO:0045259">
    <property type="term" value="C:proton-transporting ATP synthase complex"/>
    <property type="evidence" value="ECO:0007669"/>
    <property type="project" value="UniProtKB-KW"/>
</dbReference>
<evidence type="ECO:0000256" key="9">
    <source>
        <dbReference type="ARBA" id="ARBA00023310"/>
    </source>
</evidence>
<comment type="subcellular location">
    <subcellularLocation>
        <location evidence="2">Membrane</location>
        <topology evidence="2">Peripheral membrane protein</topology>
    </subcellularLocation>
</comment>
<keyword evidence="5" id="KW-0375">Hydrogen ion transport</keyword>
<evidence type="ECO:0000256" key="4">
    <source>
        <dbReference type="ARBA" id="ARBA00022448"/>
    </source>
</evidence>
<comment type="similarity">
    <text evidence="3">Belongs to the ATPase gamma chain family.</text>
</comment>
<dbReference type="InterPro" id="IPR000131">
    <property type="entry name" value="ATP_synth_F1_gsu"/>
</dbReference>
<dbReference type="Gene3D" id="3.40.1380.10">
    <property type="match status" value="1"/>
</dbReference>
<name>A0A1V5SBV2_9BACT</name>
<sequence>MAKGREIKRRIKSIGSMLQVTKAMELTSSIKMKKSQTLALRSKSYVFESWRSLARIVLSTKEKGILFSGHNKGKILVLVITSDRGLAGSYNHDILKTVIKFTNKYKIDNIDFVTMGSKGRRFVEKIGGNIIADFPLAQQVRFTATSPISLIAWEGFTKRKYRKFFSIHTHFDSPSKKGATTLKILPFDLKKAVSQINEEELKANEFKFEPDKKILIEQIAKQILRALTYQVVLESEAAEHASRMIAMKNASDAAKELKEDFEFTYDQLRQQSITAELTEISAGVNAMQ</sequence>
<keyword evidence="4" id="KW-0813">Transport</keyword>
<evidence type="ECO:0000256" key="7">
    <source>
        <dbReference type="ARBA" id="ARBA00023136"/>
    </source>
</evidence>